<sequence>MNRRADLLRRAVSHPVVRLTAAALLQAAASRLTEPGAAPALKTCACGDTARTLR</sequence>
<reference evidence="1" key="1">
    <citation type="journal article" date="2014" name="Int. J. Syst. Evol. Microbiol.">
        <title>Complete genome sequence of Corynebacterium casei LMG S-19264T (=DSM 44701T), isolated from a smear-ripened cheese.</title>
        <authorList>
            <consortium name="US DOE Joint Genome Institute (JGI-PGF)"/>
            <person name="Walter F."/>
            <person name="Albersmeier A."/>
            <person name="Kalinowski J."/>
            <person name="Ruckert C."/>
        </authorList>
    </citation>
    <scope>NUCLEOTIDE SEQUENCE</scope>
    <source>
        <strain evidence="1">JCM 4403</strain>
    </source>
</reference>
<accession>A0A918BXP3</accession>
<dbReference type="EMBL" id="BMTU01000011">
    <property type="protein sequence ID" value="GGQ97084.1"/>
    <property type="molecule type" value="Genomic_DNA"/>
</dbReference>
<gene>
    <name evidence="1" type="ORF">GCM10010280_50980</name>
</gene>
<evidence type="ECO:0000313" key="1">
    <source>
        <dbReference type="EMBL" id="GGQ97084.1"/>
    </source>
</evidence>
<protein>
    <submittedName>
        <fullName evidence="1">Uncharacterized protein</fullName>
    </submittedName>
</protein>
<keyword evidence="2" id="KW-1185">Reference proteome</keyword>
<organism evidence="1 2">
    <name type="scientific">Streptomyces pilosus</name>
    <dbReference type="NCBI Taxonomy" id="28893"/>
    <lineage>
        <taxon>Bacteria</taxon>
        <taxon>Bacillati</taxon>
        <taxon>Actinomycetota</taxon>
        <taxon>Actinomycetes</taxon>
        <taxon>Kitasatosporales</taxon>
        <taxon>Streptomycetaceae</taxon>
        <taxon>Streptomyces</taxon>
    </lineage>
</organism>
<proteinExistence type="predicted"/>
<dbReference type="AlphaFoldDB" id="A0A918BXP3"/>
<dbReference type="Proteomes" id="UP000656732">
    <property type="component" value="Unassembled WGS sequence"/>
</dbReference>
<reference evidence="1" key="2">
    <citation type="submission" date="2020-09" db="EMBL/GenBank/DDBJ databases">
        <authorList>
            <person name="Sun Q."/>
            <person name="Ohkuma M."/>
        </authorList>
    </citation>
    <scope>NUCLEOTIDE SEQUENCE</scope>
    <source>
        <strain evidence="1">JCM 4403</strain>
    </source>
</reference>
<evidence type="ECO:0000313" key="2">
    <source>
        <dbReference type="Proteomes" id="UP000656732"/>
    </source>
</evidence>
<name>A0A918BXP3_9ACTN</name>
<comment type="caution">
    <text evidence="1">The sequence shown here is derived from an EMBL/GenBank/DDBJ whole genome shotgun (WGS) entry which is preliminary data.</text>
</comment>